<dbReference type="Gene3D" id="3.40.50.1220">
    <property type="entry name" value="TPP-binding domain"/>
    <property type="match status" value="1"/>
</dbReference>
<reference evidence="6 7" key="1">
    <citation type="submission" date="2019-03" db="EMBL/GenBank/DDBJ databases">
        <authorList>
            <person name="Kox A.R. M."/>
        </authorList>
    </citation>
    <scope>NUCLEOTIDE SEQUENCE [LARGE SCALE GENOMIC DNA]</scope>
    <source>
        <strain evidence="6">MTUNDRAET4 annotated genome</strain>
    </source>
</reference>
<dbReference type="CDD" id="cd01407">
    <property type="entry name" value="SIR2-fam"/>
    <property type="match status" value="1"/>
</dbReference>
<dbReference type="InterPro" id="IPR029035">
    <property type="entry name" value="DHS-like_NAD/FAD-binding_dom"/>
</dbReference>
<feature type="binding site" evidence="4">
    <location>
        <position position="162"/>
    </location>
    <ligand>
        <name>Zn(2+)</name>
        <dbReference type="ChEBI" id="CHEBI:29105"/>
    </ligand>
</feature>
<feature type="active site" description="Proton acceptor" evidence="4">
    <location>
        <position position="126"/>
    </location>
</feature>
<organism evidence="6 7">
    <name type="scientific">Methylocella tundrae</name>
    <dbReference type="NCBI Taxonomy" id="227605"/>
    <lineage>
        <taxon>Bacteria</taxon>
        <taxon>Pseudomonadati</taxon>
        <taxon>Pseudomonadota</taxon>
        <taxon>Alphaproteobacteria</taxon>
        <taxon>Hyphomicrobiales</taxon>
        <taxon>Beijerinckiaceae</taxon>
        <taxon>Methylocella</taxon>
    </lineage>
</organism>
<dbReference type="KEGG" id="mtun:MTUNDRAET4_1142"/>
<evidence type="ECO:0000256" key="3">
    <source>
        <dbReference type="ARBA" id="ARBA00023027"/>
    </source>
</evidence>
<dbReference type="RefSeq" id="WP_134487838.1">
    <property type="nucleotide sequence ID" value="NZ_CP139089.1"/>
</dbReference>
<dbReference type="PANTHER" id="PTHR11085">
    <property type="entry name" value="NAD-DEPENDENT PROTEIN DEACYLASE SIRTUIN-5, MITOCHONDRIAL-RELATED"/>
    <property type="match status" value="1"/>
</dbReference>
<dbReference type="OrthoDB" id="9800582at2"/>
<dbReference type="PANTHER" id="PTHR11085:SF4">
    <property type="entry name" value="NAD-DEPENDENT PROTEIN DEACYLASE"/>
    <property type="match status" value="1"/>
</dbReference>
<dbReference type="SUPFAM" id="SSF52467">
    <property type="entry name" value="DHS-like NAD/FAD-binding domain"/>
    <property type="match status" value="1"/>
</dbReference>
<dbReference type="Proteomes" id="UP000294360">
    <property type="component" value="Chromosome"/>
</dbReference>
<keyword evidence="3" id="KW-0520">NAD</keyword>
<feature type="binding site" evidence="4">
    <location>
        <position position="137"/>
    </location>
    <ligand>
        <name>Zn(2+)</name>
        <dbReference type="ChEBI" id="CHEBI:29105"/>
    </ligand>
</feature>
<dbReference type="EC" id="2.3.1.286" evidence="1"/>
<dbReference type="Pfam" id="PF02146">
    <property type="entry name" value="SIR2"/>
    <property type="match status" value="1"/>
</dbReference>
<dbReference type="InterPro" id="IPR003000">
    <property type="entry name" value="Sirtuin"/>
</dbReference>
<dbReference type="GO" id="GO:0046872">
    <property type="term" value="F:metal ion binding"/>
    <property type="evidence" value="ECO:0007669"/>
    <property type="project" value="UniProtKB-KW"/>
</dbReference>
<dbReference type="AlphaFoldDB" id="A0A4U8YX69"/>
<feature type="binding site" evidence="4">
    <location>
        <position position="159"/>
    </location>
    <ligand>
        <name>Zn(2+)</name>
        <dbReference type="ChEBI" id="CHEBI:29105"/>
    </ligand>
</feature>
<sequence length="252" mass="27135">MVVTGVEEARAALGEVIGLCGRIVAFTGAGISTECGVPDFRSKDSPWRRYKPIDFALFVSDVLMREEAWRRKFALDDICASAQPGRGHYALANLVANGKVSAIITQNIDNLHQASGVPEERIIELHGNGAYARCLSCGARYELQPLRRDFEASGAAPACFECGGAVKSATISFGQPMPQAALERAYQETVRCDLFLAIGSSLVVYPAASFPSLARQRDAKLVIVNGEETPLDSEANLVLRGDIGDILQPFSN</sequence>
<feature type="binding site" evidence="4">
    <location>
        <position position="134"/>
    </location>
    <ligand>
        <name>Zn(2+)</name>
        <dbReference type="ChEBI" id="CHEBI:29105"/>
    </ligand>
</feature>
<accession>A0A4U8YX69</accession>
<evidence type="ECO:0000259" key="5">
    <source>
        <dbReference type="PROSITE" id="PS50305"/>
    </source>
</evidence>
<dbReference type="GO" id="GO:0017136">
    <property type="term" value="F:histone deacetylase activity, NAD-dependent"/>
    <property type="evidence" value="ECO:0007669"/>
    <property type="project" value="TreeGrafter"/>
</dbReference>
<dbReference type="GO" id="GO:0070403">
    <property type="term" value="F:NAD+ binding"/>
    <property type="evidence" value="ECO:0007669"/>
    <property type="project" value="InterPro"/>
</dbReference>
<keyword evidence="4" id="KW-0862">Zinc</keyword>
<evidence type="ECO:0000256" key="2">
    <source>
        <dbReference type="ARBA" id="ARBA00022679"/>
    </source>
</evidence>
<evidence type="ECO:0000256" key="1">
    <source>
        <dbReference type="ARBA" id="ARBA00012928"/>
    </source>
</evidence>
<evidence type="ECO:0000256" key="4">
    <source>
        <dbReference type="PROSITE-ProRule" id="PRU00236"/>
    </source>
</evidence>
<feature type="domain" description="Deacetylase sirtuin-type" evidence="5">
    <location>
        <begin position="1"/>
        <end position="252"/>
    </location>
</feature>
<proteinExistence type="predicted"/>
<keyword evidence="4" id="KW-0479">Metal-binding</keyword>
<name>A0A4U8YX69_METTU</name>
<gene>
    <name evidence="6" type="primary">cobB</name>
    <name evidence="6" type="ORF">MTUNDRAET4_1142</name>
</gene>
<dbReference type="Gene3D" id="3.30.1600.10">
    <property type="entry name" value="SIR2/SIRT2 'Small Domain"/>
    <property type="match status" value="1"/>
</dbReference>
<keyword evidence="6" id="KW-0378">Hydrolase</keyword>
<dbReference type="EMBL" id="LR536450">
    <property type="protein sequence ID" value="VFU08035.1"/>
    <property type="molecule type" value="Genomic_DNA"/>
</dbReference>
<evidence type="ECO:0000313" key="7">
    <source>
        <dbReference type="Proteomes" id="UP000294360"/>
    </source>
</evidence>
<evidence type="ECO:0000313" key="6">
    <source>
        <dbReference type="EMBL" id="VFU08035.1"/>
    </source>
</evidence>
<keyword evidence="2" id="KW-0808">Transferase</keyword>
<dbReference type="InterPro" id="IPR050134">
    <property type="entry name" value="NAD-dep_sirtuin_deacylases"/>
</dbReference>
<dbReference type="InterPro" id="IPR026591">
    <property type="entry name" value="Sirtuin_cat_small_dom_sf"/>
</dbReference>
<dbReference type="InterPro" id="IPR026590">
    <property type="entry name" value="Ssirtuin_cat_dom"/>
</dbReference>
<protein>
    <recommendedName>
        <fullName evidence="1">protein acetyllysine N-acetyltransferase</fullName>
        <ecNumber evidence="1">2.3.1.286</ecNumber>
    </recommendedName>
</protein>
<dbReference type="GO" id="GO:0016787">
    <property type="term" value="F:hydrolase activity"/>
    <property type="evidence" value="ECO:0007669"/>
    <property type="project" value="UniProtKB-KW"/>
</dbReference>
<dbReference type="PROSITE" id="PS50305">
    <property type="entry name" value="SIRTUIN"/>
    <property type="match status" value="1"/>
</dbReference>